<keyword evidence="2" id="KW-1185">Reference proteome</keyword>
<sequence length="100" mass="11093">MEGMTGEEEVRRQGMLFGDVIFLKTGATLDRGDLFIRTRMKNAGGPVNEESAAMIDSLVGRWARILNFSGQIVASDILMSDDIDNVVLVFFMRFSSSVKL</sequence>
<accession>A0A843WD78</accession>
<gene>
    <name evidence="1" type="ORF">Taro_034890</name>
</gene>
<evidence type="ECO:0000313" key="1">
    <source>
        <dbReference type="EMBL" id="MQM02124.1"/>
    </source>
</evidence>
<organism evidence="1 2">
    <name type="scientific">Colocasia esculenta</name>
    <name type="common">Wild taro</name>
    <name type="synonym">Arum esculentum</name>
    <dbReference type="NCBI Taxonomy" id="4460"/>
    <lineage>
        <taxon>Eukaryota</taxon>
        <taxon>Viridiplantae</taxon>
        <taxon>Streptophyta</taxon>
        <taxon>Embryophyta</taxon>
        <taxon>Tracheophyta</taxon>
        <taxon>Spermatophyta</taxon>
        <taxon>Magnoliopsida</taxon>
        <taxon>Liliopsida</taxon>
        <taxon>Araceae</taxon>
        <taxon>Aroideae</taxon>
        <taxon>Colocasieae</taxon>
        <taxon>Colocasia</taxon>
    </lineage>
</organism>
<dbReference type="Proteomes" id="UP000652761">
    <property type="component" value="Unassembled WGS sequence"/>
</dbReference>
<dbReference type="EMBL" id="NMUH01002798">
    <property type="protein sequence ID" value="MQM02124.1"/>
    <property type="molecule type" value="Genomic_DNA"/>
</dbReference>
<protein>
    <submittedName>
        <fullName evidence="1">Uncharacterized protein</fullName>
    </submittedName>
</protein>
<comment type="caution">
    <text evidence="1">The sequence shown here is derived from an EMBL/GenBank/DDBJ whole genome shotgun (WGS) entry which is preliminary data.</text>
</comment>
<feature type="non-terminal residue" evidence="1">
    <location>
        <position position="100"/>
    </location>
</feature>
<dbReference type="AlphaFoldDB" id="A0A843WD78"/>
<name>A0A843WD78_COLES</name>
<evidence type="ECO:0000313" key="2">
    <source>
        <dbReference type="Proteomes" id="UP000652761"/>
    </source>
</evidence>
<reference evidence="1" key="1">
    <citation type="submission" date="2017-07" db="EMBL/GenBank/DDBJ databases">
        <title>Taro Niue Genome Assembly and Annotation.</title>
        <authorList>
            <person name="Atibalentja N."/>
            <person name="Keating K."/>
            <person name="Fields C.J."/>
        </authorList>
    </citation>
    <scope>NUCLEOTIDE SEQUENCE</scope>
    <source>
        <strain evidence="1">Niue_2</strain>
        <tissue evidence="1">Leaf</tissue>
    </source>
</reference>
<proteinExistence type="predicted"/>